<name>A0A9D1ZY44_9FIRM</name>
<dbReference type="InterPro" id="IPR004792">
    <property type="entry name" value="BaiN-like"/>
</dbReference>
<dbReference type="PANTHER" id="PTHR42887">
    <property type="entry name" value="OS12G0638800 PROTEIN"/>
    <property type="match status" value="1"/>
</dbReference>
<dbReference type="EMBL" id="DXCQ01000006">
    <property type="protein sequence ID" value="HIY96159.1"/>
    <property type="molecule type" value="Genomic_DNA"/>
</dbReference>
<dbReference type="Pfam" id="PF03486">
    <property type="entry name" value="HI0933_like"/>
    <property type="match status" value="1"/>
</dbReference>
<evidence type="ECO:0000256" key="1">
    <source>
        <dbReference type="ARBA" id="ARBA00001974"/>
    </source>
</evidence>
<gene>
    <name evidence="6" type="ORF">H9729_00560</name>
</gene>
<dbReference type="Proteomes" id="UP000886750">
    <property type="component" value="Unassembled WGS sequence"/>
</dbReference>
<keyword evidence="3" id="KW-0274">FAD</keyword>
<sequence length="402" mass="43246">MKKIKTIIVGGGAAGLVAAVRLGERKGHSVLLIERNDRLGRKLSATGNGQGNITNINMSEEHYNPSARSAVRSVLARFGKDDLLQFFTKLGGLFVADTEGRVYPASRQAASVTDLLRFALERLAVAVRLGENVLSAEKRGDTFIVQTDKGEYCCESLILACGGKAAPHFGTDGSGYALAKQFGHSVTELVPSLVQLKTEQPPIRGLKGTRCECSVRLLCKGGEVCRAAGDVIFTDYGISGNAVFKVSPRWKECDSVSIDFLPDIDSRALLTLLRDKAENFPDMRAEDLLRCIVNSAVGRCILRYCAVEPATAAKNTADKIPAFVRAIKEFKIRLIGSLGFDYAQVTKGGVPLCELDENLMSKKVKNLYLVGELTDVDGACGGYNLQWAFSSASIAAAAVAKE</sequence>
<protein>
    <submittedName>
        <fullName evidence="6">Aminoacetone oxidase family FAD-binding enzyme</fullName>
    </submittedName>
</protein>
<comment type="cofactor">
    <cofactor evidence="1">
        <name>FAD</name>
        <dbReference type="ChEBI" id="CHEBI:57692"/>
    </cofactor>
</comment>
<feature type="domain" description="RsdA/BaiN/AoA(So)-like Rossmann fold-like" evidence="4">
    <location>
        <begin position="5"/>
        <end position="397"/>
    </location>
</feature>
<dbReference type="InterPro" id="IPR023166">
    <property type="entry name" value="BaiN-like_dom_sf"/>
</dbReference>
<dbReference type="Gene3D" id="3.50.50.60">
    <property type="entry name" value="FAD/NAD(P)-binding domain"/>
    <property type="match status" value="1"/>
</dbReference>
<evidence type="ECO:0000259" key="4">
    <source>
        <dbReference type="Pfam" id="PF03486"/>
    </source>
</evidence>
<reference evidence="6" key="2">
    <citation type="submission" date="2021-04" db="EMBL/GenBank/DDBJ databases">
        <authorList>
            <person name="Gilroy R."/>
        </authorList>
    </citation>
    <scope>NUCLEOTIDE SEQUENCE</scope>
    <source>
        <strain evidence="6">1345</strain>
    </source>
</reference>
<keyword evidence="2" id="KW-0285">Flavoprotein</keyword>
<dbReference type="InterPro" id="IPR057661">
    <property type="entry name" value="RsdA/BaiN/AoA(So)_Rossmann"/>
</dbReference>
<dbReference type="SUPFAM" id="SSF51905">
    <property type="entry name" value="FAD/NAD(P)-binding domain"/>
    <property type="match status" value="1"/>
</dbReference>
<dbReference type="Pfam" id="PF22780">
    <property type="entry name" value="HI0933_like_1st"/>
    <property type="match status" value="1"/>
</dbReference>
<proteinExistence type="predicted"/>
<dbReference type="Gene3D" id="2.40.30.10">
    <property type="entry name" value="Translation factors"/>
    <property type="match status" value="1"/>
</dbReference>
<evidence type="ECO:0000256" key="3">
    <source>
        <dbReference type="ARBA" id="ARBA00022827"/>
    </source>
</evidence>
<reference evidence="6" key="1">
    <citation type="journal article" date="2021" name="PeerJ">
        <title>Extensive microbial diversity within the chicken gut microbiome revealed by metagenomics and culture.</title>
        <authorList>
            <person name="Gilroy R."/>
            <person name="Ravi A."/>
            <person name="Getino M."/>
            <person name="Pursley I."/>
            <person name="Horton D.L."/>
            <person name="Alikhan N.F."/>
            <person name="Baker D."/>
            <person name="Gharbi K."/>
            <person name="Hall N."/>
            <person name="Watson M."/>
            <person name="Adriaenssens E.M."/>
            <person name="Foster-Nyarko E."/>
            <person name="Jarju S."/>
            <person name="Secka A."/>
            <person name="Antonio M."/>
            <person name="Oren A."/>
            <person name="Chaudhuri R.R."/>
            <person name="La Ragione R."/>
            <person name="Hildebrand F."/>
            <person name="Pallen M.J."/>
        </authorList>
    </citation>
    <scope>NUCLEOTIDE SEQUENCE</scope>
    <source>
        <strain evidence="6">1345</strain>
    </source>
</reference>
<evidence type="ECO:0000256" key="2">
    <source>
        <dbReference type="ARBA" id="ARBA00022630"/>
    </source>
</evidence>
<evidence type="ECO:0000313" key="6">
    <source>
        <dbReference type="EMBL" id="HIY96159.1"/>
    </source>
</evidence>
<comment type="caution">
    <text evidence="6">The sequence shown here is derived from an EMBL/GenBank/DDBJ whole genome shotgun (WGS) entry which is preliminary data.</text>
</comment>
<dbReference type="InterPro" id="IPR055178">
    <property type="entry name" value="RsdA/BaiN/AoA(So)-like_dom"/>
</dbReference>
<dbReference type="InterPro" id="IPR036188">
    <property type="entry name" value="FAD/NAD-bd_sf"/>
</dbReference>
<evidence type="ECO:0000313" key="7">
    <source>
        <dbReference type="Proteomes" id="UP000886750"/>
    </source>
</evidence>
<dbReference type="SUPFAM" id="SSF160996">
    <property type="entry name" value="HI0933 insert domain-like"/>
    <property type="match status" value="1"/>
</dbReference>
<dbReference type="PANTHER" id="PTHR42887:SF2">
    <property type="entry name" value="OS12G0638800 PROTEIN"/>
    <property type="match status" value="1"/>
</dbReference>
<feature type="domain" description="RsdA/BaiN/AoA(So)-like insert" evidence="5">
    <location>
        <begin position="190"/>
        <end position="345"/>
    </location>
</feature>
<evidence type="ECO:0000259" key="5">
    <source>
        <dbReference type="Pfam" id="PF22780"/>
    </source>
</evidence>
<organism evidence="6 7">
    <name type="scientific">Candidatus Borkfalkia excrementigallinarum</name>
    <dbReference type="NCBI Taxonomy" id="2838506"/>
    <lineage>
        <taxon>Bacteria</taxon>
        <taxon>Bacillati</taxon>
        <taxon>Bacillota</taxon>
        <taxon>Clostridia</taxon>
        <taxon>Christensenellales</taxon>
        <taxon>Christensenellaceae</taxon>
        <taxon>Candidatus Borkfalkia</taxon>
    </lineage>
</organism>
<accession>A0A9D1ZY44</accession>
<dbReference type="AlphaFoldDB" id="A0A9D1ZY44"/>
<dbReference type="NCBIfam" id="TIGR00275">
    <property type="entry name" value="aminoacetone oxidase family FAD-binding enzyme"/>
    <property type="match status" value="1"/>
</dbReference>
<dbReference type="Gene3D" id="1.10.8.260">
    <property type="entry name" value="HI0933 insert domain-like"/>
    <property type="match status" value="1"/>
</dbReference>